<organism evidence="7 8">
    <name type="scientific">Ascodesmis nigricans</name>
    <dbReference type="NCBI Taxonomy" id="341454"/>
    <lineage>
        <taxon>Eukaryota</taxon>
        <taxon>Fungi</taxon>
        <taxon>Dikarya</taxon>
        <taxon>Ascomycota</taxon>
        <taxon>Pezizomycotina</taxon>
        <taxon>Pezizomycetes</taxon>
        <taxon>Pezizales</taxon>
        <taxon>Ascodesmidaceae</taxon>
        <taxon>Ascodesmis</taxon>
    </lineage>
</organism>
<proteinExistence type="predicted"/>
<evidence type="ECO:0000313" key="8">
    <source>
        <dbReference type="Proteomes" id="UP000298138"/>
    </source>
</evidence>
<dbReference type="STRING" id="341454.A0A4S2N583"/>
<evidence type="ECO:0000256" key="4">
    <source>
        <dbReference type="ARBA" id="ARBA00023136"/>
    </source>
</evidence>
<keyword evidence="4 6" id="KW-0472">Membrane</keyword>
<feature type="compositionally biased region" description="Low complexity" evidence="5">
    <location>
        <begin position="458"/>
        <end position="477"/>
    </location>
</feature>
<dbReference type="PANTHER" id="PTHR28293">
    <property type="entry name" value="NUCLEAR RIM PROTEIN 1"/>
    <property type="match status" value="1"/>
</dbReference>
<keyword evidence="2 6" id="KW-0812">Transmembrane</keyword>
<evidence type="ECO:0008006" key="9">
    <source>
        <dbReference type="Google" id="ProtNLM"/>
    </source>
</evidence>
<comment type="subcellular location">
    <subcellularLocation>
        <location evidence="1">Endomembrane system</location>
        <topology evidence="1">Multi-pass membrane protein</topology>
    </subcellularLocation>
</comment>
<dbReference type="GO" id="GO:0007096">
    <property type="term" value="P:regulation of exit from mitosis"/>
    <property type="evidence" value="ECO:0007669"/>
    <property type="project" value="TreeGrafter"/>
</dbReference>
<feature type="transmembrane region" description="Helical" evidence="6">
    <location>
        <begin position="186"/>
        <end position="204"/>
    </location>
</feature>
<feature type="compositionally biased region" description="Low complexity" evidence="5">
    <location>
        <begin position="411"/>
        <end position="424"/>
    </location>
</feature>
<evidence type="ECO:0000256" key="1">
    <source>
        <dbReference type="ARBA" id="ARBA00004127"/>
    </source>
</evidence>
<reference evidence="7 8" key="1">
    <citation type="submission" date="2019-04" db="EMBL/GenBank/DDBJ databases">
        <title>Comparative genomics and transcriptomics to analyze fruiting body development in filamentous ascomycetes.</title>
        <authorList>
            <consortium name="DOE Joint Genome Institute"/>
            <person name="Lutkenhaus R."/>
            <person name="Traeger S."/>
            <person name="Breuer J."/>
            <person name="Kuo A."/>
            <person name="Lipzen A."/>
            <person name="Pangilinan J."/>
            <person name="Dilworth D."/>
            <person name="Sandor L."/>
            <person name="Poggeler S."/>
            <person name="Barry K."/>
            <person name="Grigoriev I.V."/>
            <person name="Nowrousian M."/>
        </authorList>
    </citation>
    <scope>NUCLEOTIDE SEQUENCE [LARGE SCALE GENOMIC DNA]</scope>
    <source>
        <strain evidence="7 8">CBS 389.68</strain>
    </source>
</reference>
<dbReference type="InParanoid" id="A0A4S2N583"/>
<dbReference type="OrthoDB" id="3363151at2759"/>
<dbReference type="Pfam" id="PF10332">
    <property type="entry name" value="DUF2418"/>
    <property type="match status" value="1"/>
</dbReference>
<gene>
    <name evidence="7" type="ORF">EX30DRAFT_338956</name>
</gene>
<protein>
    <recommendedName>
        <fullName evidence="9">Nuclear rim protein 1</fullName>
    </recommendedName>
</protein>
<dbReference type="GO" id="GO:0012505">
    <property type="term" value="C:endomembrane system"/>
    <property type="evidence" value="ECO:0007669"/>
    <property type="project" value="UniProtKB-SubCell"/>
</dbReference>
<keyword evidence="8" id="KW-1185">Reference proteome</keyword>
<evidence type="ECO:0000256" key="2">
    <source>
        <dbReference type="ARBA" id="ARBA00022692"/>
    </source>
</evidence>
<evidence type="ECO:0000256" key="3">
    <source>
        <dbReference type="ARBA" id="ARBA00022989"/>
    </source>
</evidence>
<dbReference type="EMBL" id="ML220113">
    <property type="protein sequence ID" value="TGZ84432.1"/>
    <property type="molecule type" value="Genomic_DNA"/>
</dbReference>
<dbReference type="AlphaFoldDB" id="A0A4S2N583"/>
<feature type="transmembrane region" description="Helical" evidence="6">
    <location>
        <begin position="90"/>
        <end position="109"/>
    </location>
</feature>
<sequence length="536" mass="59058">MPRVVRRAPLFQRILSHLNPFDYFLSISTDIDSYDWDALQLALGDPLGIGLNILAAVARANANAFRGRYEDDVFSSGYSRSASWAGGISYLLRLVSWMIVALSIGNAFYAMTRKRRYRLFESNIEVEPATPHARRVRVDSSPSDFNSPVAIFKSMKETLTNDPASRAHPDEARDVWEVSVWDPTPLSLALLAYLSPVHIAVYFLSFPITPTYTYTASGVSSSSTILTVLATQILLTIMLRWLQTAFTQQAKDLRIIHREVLHEYDTKFVQPRVNIRKRDVAIQCTESSDFRGPGVEAFTPALDRQGFRIAPNPNYAPLTWESGSMGPSDRIPPDSVRRSSDYGFGAWGTGGGRSSTARSSIADEKPLMKRMRQPQFKPAPTTTASSDTDRYFSTPAVSTPLPENPGNRRMTSSFTSTTSTATGTGDEGDDNDFSSTTPHLLSRRKSTASSSRDENRKPSSSSTSVSTTRGRPSTTTTKNPATVGINGMVNWSREQSRGLSPSKAQSPLKGARGVRASTYGESLGTPLGTPVRRRYY</sequence>
<dbReference type="Proteomes" id="UP000298138">
    <property type="component" value="Unassembled WGS sequence"/>
</dbReference>
<evidence type="ECO:0000313" key="7">
    <source>
        <dbReference type="EMBL" id="TGZ84432.1"/>
    </source>
</evidence>
<evidence type="ECO:0000256" key="5">
    <source>
        <dbReference type="SAM" id="MobiDB-lite"/>
    </source>
</evidence>
<keyword evidence="3 6" id="KW-1133">Transmembrane helix</keyword>
<feature type="region of interest" description="Disordered" evidence="5">
    <location>
        <begin position="342"/>
        <end position="536"/>
    </location>
</feature>
<dbReference type="PANTHER" id="PTHR28293:SF1">
    <property type="entry name" value="NUCLEAR RIM PROTEIN 1"/>
    <property type="match status" value="1"/>
</dbReference>
<name>A0A4S2N583_9PEZI</name>
<accession>A0A4S2N583</accession>
<evidence type="ECO:0000256" key="6">
    <source>
        <dbReference type="SAM" id="Phobius"/>
    </source>
</evidence>
<feature type="transmembrane region" description="Helical" evidence="6">
    <location>
        <begin position="224"/>
        <end position="242"/>
    </location>
</feature>
<dbReference type="GO" id="GO:0043007">
    <property type="term" value="P:maintenance of rDNA"/>
    <property type="evidence" value="ECO:0007669"/>
    <property type="project" value="TreeGrafter"/>
</dbReference>
<dbReference type="InterPro" id="IPR018819">
    <property type="entry name" value="Nur1/Mug154"/>
</dbReference>